<reference evidence="2" key="2">
    <citation type="submission" date="2015-01" db="EMBL/GenBank/DDBJ databases">
        <title>Evolutionary Origins and Diversification of the Mycorrhizal Mutualists.</title>
        <authorList>
            <consortium name="DOE Joint Genome Institute"/>
            <consortium name="Mycorrhizal Genomics Consortium"/>
            <person name="Kohler A."/>
            <person name="Kuo A."/>
            <person name="Nagy L.G."/>
            <person name="Floudas D."/>
            <person name="Copeland A."/>
            <person name="Barry K.W."/>
            <person name="Cichocki N."/>
            <person name="Veneault-Fourrey C."/>
            <person name="LaButti K."/>
            <person name="Lindquist E.A."/>
            <person name="Lipzen A."/>
            <person name="Lundell T."/>
            <person name="Morin E."/>
            <person name="Murat C."/>
            <person name="Riley R."/>
            <person name="Ohm R."/>
            <person name="Sun H."/>
            <person name="Tunlid A."/>
            <person name="Henrissat B."/>
            <person name="Grigoriev I.V."/>
            <person name="Hibbett D.S."/>
            <person name="Martin F."/>
        </authorList>
    </citation>
    <scope>NUCLEOTIDE SEQUENCE [LARGE SCALE GENOMIC DNA]</scope>
    <source>
        <strain evidence="2">Ve08.2h10</strain>
    </source>
</reference>
<gene>
    <name evidence="1" type="ORF">PAXRUDRAFT_770151</name>
</gene>
<protein>
    <recommendedName>
        <fullName evidence="3">ATP-dependent DNA helicase</fullName>
    </recommendedName>
</protein>
<dbReference type="HOGENOM" id="CLU_2489440_0_0_1"/>
<dbReference type="STRING" id="930991.A0A0D0E0B7"/>
<name>A0A0D0E0B7_9AGAM</name>
<evidence type="ECO:0000313" key="2">
    <source>
        <dbReference type="Proteomes" id="UP000054538"/>
    </source>
</evidence>
<dbReference type="Proteomes" id="UP000054538">
    <property type="component" value="Unassembled WGS sequence"/>
</dbReference>
<dbReference type="InParanoid" id="A0A0D0E0B7"/>
<accession>A0A0D0E0B7</accession>
<sequence length="87" mass="10022">MLKKLAAFWKGMLYFIIDESLMVSQLFFAKLLAFIAKGKLLAGEGHDNDKVFGGKIYEQFTVIVQLKEQVRVTDPKWMDLLQHVHHG</sequence>
<evidence type="ECO:0000313" key="1">
    <source>
        <dbReference type="EMBL" id="KIK96706.1"/>
    </source>
</evidence>
<dbReference type="AlphaFoldDB" id="A0A0D0E0B7"/>
<dbReference type="EMBL" id="KN824973">
    <property type="protein sequence ID" value="KIK96706.1"/>
    <property type="molecule type" value="Genomic_DNA"/>
</dbReference>
<dbReference type="OrthoDB" id="2986975at2759"/>
<evidence type="ECO:0008006" key="3">
    <source>
        <dbReference type="Google" id="ProtNLM"/>
    </source>
</evidence>
<proteinExistence type="predicted"/>
<reference evidence="1 2" key="1">
    <citation type="submission" date="2014-04" db="EMBL/GenBank/DDBJ databases">
        <authorList>
            <consortium name="DOE Joint Genome Institute"/>
            <person name="Kuo A."/>
            <person name="Kohler A."/>
            <person name="Jargeat P."/>
            <person name="Nagy L.G."/>
            <person name="Floudas D."/>
            <person name="Copeland A."/>
            <person name="Barry K.W."/>
            <person name="Cichocki N."/>
            <person name="Veneault-Fourrey C."/>
            <person name="LaButti K."/>
            <person name="Lindquist E.A."/>
            <person name="Lipzen A."/>
            <person name="Lundell T."/>
            <person name="Morin E."/>
            <person name="Murat C."/>
            <person name="Sun H."/>
            <person name="Tunlid A."/>
            <person name="Henrissat B."/>
            <person name="Grigoriev I.V."/>
            <person name="Hibbett D.S."/>
            <person name="Martin F."/>
            <person name="Nordberg H.P."/>
            <person name="Cantor M.N."/>
            <person name="Hua S.X."/>
        </authorList>
    </citation>
    <scope>NUCLEOTIDE SEQUENCE [LARGE SCALE GENOMIC DNA]</scope>
    <source>
        <strain evidence="1 2">Ve08.2h10</strain>
    </source>
</reference>
<feature type="non-terminal residue" evidence="1">
    <location>
        <position position="87"/>
    </location>
</feature>
<organism evidence="1 2">
    <name type="scientific">Paxillus rubicundulus Ve08.2h10</name>
    <dbReference type="NCBI Taxonomy" id="930991"/>
    <lineage>
        <taxon>Eukaryota</taxon>
        <taxon>Fungi</taxon>
        <taxon>Dikarya</taxon>
        <taxon>Basidiomycota</taxon>
        <taxon>Agaricomycotina</taxon>
        <taxon>Agaricomycetes</taxon>
        <taxon>Agaricomycetidae</taxon>
        <taxon>Boletales</taxon>
        <taxon>Paxilineae</taxon>
        <taxon>Paxillaceae</taxon>
        <taxon>Paxillus</taxon>
    </lineage>
</organism>
<keyword evidence="2" id="KW-1185">Reference proteome</keyword>